<dbReference type="GO" id="GO:0005739">
    <property type="term" value="C:mitochondrion"/>
    <property type="evidence" value="ECO:0007669"/>
    <property type="project" value="TreeGrafter"/>
</dbReference>
<keyword evidence="3" id="KW-0808">Transferase</keyword>
<protein>
    <recommendedName>
        <fullName evidence="9">Selenoprotein O</fullName>
    </recommendedName>
</protein>
<keyword evidence="6" id="KW-0547">Nucleotide-binding</keyword>
<evidence type="ECO:0000256" key="3">
    <source>
        <dbReference type="ARBA" id="ARBA00022679"/>
    </source>
</evidence>
<name>A0AAN9US54_9PEZI</name>
<evidence type="ECO:0000313" key="12">
    <source>
        <dbReference type="Proteomes" id="UP001320420"/>
    </source>
</evidence>
<evidence type="ECO:0000256" key="7">
    <source>
        <dbReference type="ARBA" id="ARBA00022840"/>
    </source>
</evidence>
<feature type="compositionally biased region" description="Low complexity" evidence="10">
    <location>
        <begin position="336"/>
        <end position="351"/>
    </location>
</feature>
<dbReference type="GO" id="GO:0005524">
    <property type="term" value="F:ATP binding"/>
    <property type="evidence" value="ECO:0007669"/>
    <property type="project" value="UniProtKB-KW"/>
</dbReference>
<dbReference type="PANTHER" id="PTHR32057:SF14">
    <property type="entry name" value="PROTEIN ADENYLYLTRANSFERASE SELO, MITOCHONDRIAL"/>
    <property type="match status" value="1"/>
</dbReference>
<dbReference type="EMBL" id="JAKJXP020000040">
    <property type="protein sequence ID" value="KAK7752266.1"/>
    <property type="molecule type" value="Genomic_DNA"/>
</dbReference>
<keyword evidence="4" id="KW-0548">Nucleotidyltransferase</keyword>
<evidence type="ECO:0000256" key="6">
    <source>
        <dbReference type="ARBA" id="ARBA00022741"/>
    </source>
</evidence>
<evidence type="ECO:0000256" key="9">
    <source>
        <dbReference type="ARBA" id="ARBA00031547"/>
    </source>
</evidence>
<evidence type="ECO:0000256" key="10">
    <source>
        <dbReference type="SAM" id="MobiDB-lite"/>
    </source>
</evidence>
<dbReference type="Proteomes" id="UP001320420">
    <property type="component" value="Unassembled WGS sequence"/>
</dbReference>
<evidence type="ECO:0000256" key="2">
    <source>
        <dbReference type="ARBA" id="ARBA00009747"/>
    </source>
</evidence>
<dbReference type="GO" id="GO:0070733">
    <property type="term" value="F:AMPylase activity"/>
    <property type="evidence" value="ECO:0007669"/>
    <property type="project" value="TreeGrafter"/>
</dbReference>
<evidence type="ECO:0000313" key="11">
    <source>
        <dbReference type="EMBL" id="KAK7752266.1"/>
    </source>
</evidence>
<accession>A0AAN9US54</accession>
<evidence type="ECO:0000256" key="5">
    <source>
        <dbReference type="ARBA" id="ARBA00022723"/>
    </source>
</evidence>
<proteinExistence type="inferred from homology"/>
<gene>
    <name evidence="11" type="ORF">SLS62_005801</name>
</gene>
<comment type="similarity">
    <text evidence="2">Belongs to the SELO family.</text>
</comment>
<evidence type="ECO:0000256" key="4">
    <source>
        <dbReference type="ARBA" id="ARBA00022695"/>
    </source>
</evidence>
<feature type="region of interest" description="Disordered" evidence="10">
    <location>
        <begin position="142"/>
        <end position="173"/>
    </location>
</feature>
<feature type="region of interest" description="Disordered" evidence="10">
    <location>
        <begin position="336"/>
        <end position="355"/>
    </location>
</feature>
<dbReference type="GO" id="GO:0046872">
    <property type="term" value="F:metal ion binding"/>
    <property type="evidence" value="ECO:0007669"/>
    <property type="project" value="UniProtKB-KW"/>
</dbReference>
<dbReference type="PANTHER" id="PTHR32057">
    <property type="entry name" value="PROTEIN ADENYLYLTRANSFERASE SELO, MITOCHONDRIAL"/>
    <property type="match status" value="1"/>
</dbReference>
<keyword evidence="12" id="KW-1185">Reference proteome</keyword>
<comment type="cofactor">
    <cofactor evidence="1">
        <name>Mg(2+)</name>
        <dbReference type="ChEBI" id="CHEBI:18420"/>
    </cofactor>
</comment>
<dbReference type="InterPro" id="IPR003846">
    <property type="entry name" value="SelO"/>
</dbReference>
<keyword evidence="5" id="KW-0479">Metal-binding</keyword>
<keyword evidence="7" id="KW-0067">ATP-binding</keyword>
<feature type="compositionally biased region" description="Basic and acidic residues" evidence="10">
    <location>
        <begin position="154"/>
        <end position="173"/>
    </location>
</feature>
<sequence length="701" mass="78442">MLFRQLPLRRSSLLVRAHVPPKTTQLRLNVAAAQMAAAAAAFSSSPTTAGAGASINDIPKSWNFTSKLPADARFPTPLDSHQTPRDEIGPRQVRDALFTWVRPQPQARPELLAVSPAAMRDLGIREGDEATADFLATVAGNKLQGWDQDQDGEGEGKGKGKEEDNSDKPGEHRYPWAQCYGGFQFGQWAGQLGDGRAISLFETTPPQHAQHAQPPVRYELQLKGAGLTPYSRFADGLAVLRSSIREFVASEALHALGVPTTRALSLVLLPGVRVRRETVEPGAIVARFAQSWLRLGTFDLLRARGDRALIRRLATYVAEDVLGGWEALPARLADPESAAASAAPPGRGVAADAVEGPAESEENRFARLYREIVRRNAFMLARCHAYGFMNGVLNTDNTSIFGLSMDYGPFAFMDKFDRMYTPNHDDHMLRYSYRNQPSVIWWNLVRLGEALGELLGAGSRVDDETFIKDGVKEHEADDIIKRAEKIITQVGDEYMAVFLGEYKKLMNARAGLKNYNDATFQELMQEALDIMESQELDYNLFFRRLSNIKLSELETEESRREKAAVFYYQDALTETKGDQGDGRTRIAKFLGEWRQHILADWGDGSTISEEQDQERVLAMKKVNPNFIPRGWILDEVIKRVEKNDERDVLDRVMHMALHPFEDSWAGRTFDGKEYVGDKDEETRWTGDVPKIGRDLQCSCSS</sequence>
<evidence type="ECO:0000256" key="1">
    <source>
        <dbReference type="ARBA" id="ARBA00001946"/>
    </source>
</evidence>
<evidence type="ECO:0000256" key="8">
    <source>
        <dbReference type="ARBA" id="ARBA00022842"/>
    </source>
</evidence>
<reference evidence="11 12" key="1">
    <citation type="submission" date="2024-02" db="EMBL/GenBank/DDBJ databases">
        <title>De novo assembly and annotation of 12 fungi associated with fruit tree decline syndrome in Ontario, Canada.</title>
        <authorList>
            <person name="Sulman M."/>
            <person name="Ellouze W."/>
            <person name="Ilyukhin E."/>
        </authorList>
    </citation>
    <scope>NUCLEOTIDE SEQUENCE [LARGE SCALE GENOMIC DNA]</scope>
    <source>
        <strain evidence="11 12">M11/M66-122</strain>
    </source>
</reference>
<dbReference type="HAMAP" id="MF_00692">
    <property type="entry name" value="SelO"/>
    <property type="match status" value="1"/>
</dbReference>
<comment type="caution">
    <text evidence="11">The sequence shown here is derived from an EMBL/GenBank/DDBJ whole genome shotgun (WGS) entry which is preliminary data.</text>
</comment>
<keyword evidence="8" id="KW-0460">Magnesium</keyword>
<dbReference type="Pfam" id="PF02696">
    <property type="entry name" value="SelO"/>
    <property type="match status" value="1"/>
</dbReference>
<organism evidence="11 12">
    <name type="scientific">Diatrype stigma</name>
    <dbReference type="NCBI Taxonomy" id="117547"/>
    <lineage>
        <taxon>Eukaryota</taxon>
        <taxon>Fungi</taxon>
        <taxon>Dikarya</taxon>
        <taxon>Ascomycota</taxon>
        <taxon>Pezizomycotina</taxon>
        <taxon>Sordariomycetes</taxon>
        <taxon>Xylariomycetidae</taxon>
        <taxon>Xylariales</taxon>
        <taxon>Diatrypaceae</taxon>
        <taxon>Diatrype</taxon>
    </lineage>
</organism>
<dbReference type="AlphaFoldDB" id="A0AAN9US54"/>